<dbReference type="VEuPathDB" id="VectorBase:PPAPM1_002002"/>
<evidence type="ECO:0000313" key="1">
    <source>
        <dbReference type="EnsemblMetazoa" id="PPAI008137-PA"/>
    </source>
</evidence>
<dbReference type="VEuPathDB" id="VectorBase:PPAI008137"/>
<reference evidence="1" key="1">
    <citation type="submission" date="2022-08" db="UniProtKB">
        <authorList>
            <consortium name="EnsemblMetazoa"/>
        </authorList>
    </citation>
    <scope>IDENTIFICATION</scope>
    <source>
        <strain evidence="1">Israel</strain>
    </source>
</reference>
<name>A0A1B0DJ00_PHLPP</name>
<proteinExistence type="predicted"/>
<dbReference type="EMBL" id="AJVK01034615">
    <property type="status" value="NOT_ANNOTATED_CDS"/>
    <property type="molecule type" value="Genomic_DNA"/>
</dbReference>
<sequence>MDYPVLANMATRLLRIPASAAKIVTAFGQSGDSQRIPVRNRLTPDKTRKLMHILYAAKLNKGRAREDDDDAGEDIEDN</sequence>
<evidence type="ECO:0000313" key="2">
    <source>
        <dbReference type="Proteomes" id="UP000092462"/>
    </source>
</evidence>
<dbReference type="AlphaFoldDB" id="A0A1B0DJ00"/>
<accession>A0A1B0DJ00</accession>
<dbReference type="Proteomes" id="UP000092462">
    <property type="component" value="Unassembled WGS sequence"/>
</dbReference>
<evidence type="ECO:0008006" key="3">
    <source>
        <dbReference type="Google" id="ProtNLM"/>
    </source>
</evidence>
<keyword evidence="2" id="KW-1185">Reference proteome</keyword>
<organism evidence="1 2">
    <name type="scientific">Phlebotomus papatasi</name>
    <name type="common">Sandfly</name>
    <dbReference type="NCBI Taxonomy" id="29031"/>
    <lineage>
        <taxon>Eukaryota</taxon>
        <taxon>Metazoa</taxon>
        <taxon>Ecdysozoa</taxon>
        <taxon>Arthropoda</taxon>
        <taxon>Hexapoda</taxon>
        <taxon>Insecta</taxon>
        <taxon>Pterygota</taxon>
        <taxon>Neoptera</taxon>
        <taxon>Endopterygota</taxon>
        <taxon>Diptera</taxon>
        <taxon>Nematocera</taxon>
        <taxon>Psychodoidea</taxon>
        <taxon>Psychodidae</taxon>
        <taxon>Phlebotomus</taxon>
        <taxon>Phlebotomus</taxon>
    </lineage>
</organism>
<protein>
    <recommendedName>
        <fullName evidence="3">HAT C-terminal dimerisation domain-containing protein</fullName>
    </recommendedName>
</protein>
<dbReference type="EnsemblMetazoa" id="PPAI008137-RA">
    <property type="protein sequence ID" value="PPAI008137-PA"/>
    <property type="gene ID" value="PPAI008137"/>
</dbReference>